<dbReference type="eggNOG" id="ENOG5030ST3">
    <property type="taxonomic scope" value="Bacteria"/>
</dbReference>
<organism evidence="2 3">
    <name type="scientific">Maridesulfovibrio salexigens (strain ATCC 14822 / DSM 2638 / NCIMB 8403 / VKM B-1763)</name>
    <name type="common">Desulfovibrio salexigens</name>
    <dbReference type="NCBI Taxonomy" id="526222"/>
    <lineage>
        <taxon>Bacteria</taxon>
        <taxon>Pseudomonadati</taxon>
        <taxon>Thermodesulfobacteriota</taxon>
        <taxon>Desulfovibrionia</taxon>
        <taxon>Desulfovibrionales</taxon>
        <taxon>Desulfovibrionaceae</taxon>
        <taxon>Maridesulfovibrio</taxon>
    </lineage>
</organism>
<feature type="transmembrane region" description="Helical" evidence="1">
    <location>
        <begin position="12"/>
        <end position="29"/>
    </location>
</feature>
<keyword evidence="1" id="KW-0472">Membrane</keyword>
<evidence type="ECO:0000256" key="1">
    <source>
        <dbReference type="SAM" id="Phobius"/>
    </source>
</evidence>
<keyword evidence="1" id="KW-1133">Transmembrane helix</keyword>
<reference evidence="2 3" key="1">
    <citation type="submission" date="2009-06" db="EMBL/GenBank/DDBJ databases">
        <title>Complete sequence of Desulfovibrio salexigens DSM 2638.</title>
        <authorList>
            <consortium name="US DOE Joint Genome Institute"/>
            <person name="Lucas S."/>
            <person name="Copeland A."/>
            <person name="Lapidus A."/>
            <person name="Glavina del Rio T."/>
            <person name="Tice H."/>
            <person name="Bruce D."/>
            <person name="Goodwin L."/>
            <person name="Pitluck S."/>
            <person name="Munk A.C."/>
            <person name="Brettin T."/>
            <person name="Detter J.C."/>
            <person name="Han C."/>
            <person name="Tapia R."/>
            <person name="Larimer F."/>
            <person name="Land M."/>
            <person name="Hauser L."/>
            <person name="Kyrpides N."/>
            <person name="Anderson I."/>
            <person name="Wall J.D."/>
            <person name="Arkin A.P."/>
            <person name="Dehal P."/>
            <person name="Chivian D."/>
            <person name="Giles B."/>
            <person name="Hazen T.C."/>
        </authorList>
    </citation>
    <scope>NUCLEOTIDE SEQUENCE [LARGE SCALE GENOMIC DNA]</scope>
    <source>
        <strain evidence="3">ATCC 14822 / DSM 2638 / NCIMB 8403 / VKM B-1763</strain>
    </source>
</reference>
<dbReference type="AlphaFoldDB" id="C6BVI7"/>
<sequence length="138" mass="15881">MGRKSILENRFIRPERLIWIAIGLFMILYDRPWAPHADVYSRGMQVSLSGRWLGAGFGLCIILGGLLYEFPKKKYHEQGTICPKCQTPFGVEHGRAPKNGKCPDCDVKLEPIDGFYDRHPELKDEKNEFPEDLMDDLK</sequence>
<dbReference type="EMBL" id="CP001649">
    <property type="protein sequence ID" value="ACS78201.1"/>
    <property type="molecule type" value="Genomic_DNA"/>
</dbReference>
<name>C6BVI7_MARSD</name>
<evidence type="ECO:0000313" key="3">
    <source>
        <dbReference type="Proteomes" id="UP000002601"/>
    </source>
</evidence>
<gene>
    <name evidence="2" type="ordered locus">Desal_0130</name>
</gene>
<dbReference type="Proteomes" id="UP000002601">
    <property type="component" value="Chromosome"/>
</dbReference>
<keyword evidence="1" id="KW-0812">Transmembrane</keyword>
<dbReference type="HOGENOM" id="CLU_1851894_0_0_7"/>
<protein>
    <submittedName>
        <fullName evidence="2">Uncharacterized protein</fullName>
    </submittedName>
</protein>
<dbReference type="OrthoDB" id="5460242at2"/>
<dbReference type="RefSeq" id="WP_012765727.1">
    <property type="nucleotide sequence ID" value="NC_012881.1"/>
</dbReference>
<evidence type="ECO:0000313" key="2">
    <source>
        <dbReference type="EMBL" id="ACS78201.1"/>
    </source>
</evidence>
<keyword evidence="3" id="KW-1185">Reference proteome</keyword>
<accession>C6BVI7</accession>
<feature type="transmembrane region" description="Helical" evidence="1">
    <location>
        <begin position="49"/>
        <end position="68"/>
    </location>
</feature>
<proteinExistence type="predicted"/>
<dbReference type="KEGG" id="dsa:Desal_0130"/>
<dbReference type="STRING" id="526222.Desal_0130"/>